<name>A0A7X3SPV3_9HYPH</name>
<keyword evidence="2" id="KW-1185">Reference proteome</keyword>
<dbReference type="SUPFAM" id="SSF53756">
    <property type="entry name" value="UDP-Glycosyltransferase/glycogen phosphorylase"/>
    <property type="match status" value="1"/>
</dbReference>
<reference evidence="1 2" key="1">
    <citation type="submission" date="2019-12" db="EMBL/GenBank/DDBJ databases">
        <authorList>
            <person name="Yuan C.-G."/>
        </authorList>
    </citation>
    <scope>NUCLEOTIDE SEQUENCE [LARGE SCALE GENOMIC DNA]</scope>
    <source>
        <strain evidence="1 2">KCTC 23863</strain>
    </source>
</reference>
<evidence type="ECO:0000313" key="1">
    <source>
        <dbReference type="EMBL" id="MXQ12891.1"/>
    </source>
</evidence>
<sequence length="330" mass="36226">MFGARHRATDEAGVFVLSPFTLAPHVNLPLVRSSATLHLARHLSWPYFGNKPLAGTPFSDPDLVLCGAPTLTEVALSLNGRLSLYRLADDSSLFDAVTPAARQAEAEAISRFDGIIVTSSILEERVRKLKARQVLLVSNGVDRAFFERPAPVPAIMTHLQEPRILYAGAIESWFDWNFILHAAEARPNYSFVIVGRLNAPPPAPLPPNVEIVGQRVYADMPAFMQAATVGIIPFALSDRDEAVRAINPLKLYEYLAAGLPVVSSVRAPNLDCRGLFIYSRKEDILTCLDEAIALRRSSTKVSLPKDVDWAEILKDMLKKIGLPYGASERG</sequence>
<dbReference type="AlphaFoldDB" id="A0A7X3SPV3"/>
<protein>
    <submittedName>
        <fullName evidence="1">Glycosyltransferase</fullName>
    </submittedName>
</protein>
<dbReference type="Gene3D" id="3.40.50.11010">
    <property type="match status" value="1"/>
</dbReference>
<dbReference type="OrthoDB" id="9769600at2"/>
<dbReference type="Proteomes" id="UP000436483">
    <property type="component" value="Unassembled WGS sequence"/>
</dbReference>
<comment type="caution">
    <text evidence="1">The sequence shown here is derived from an EMBL/GenBank/DDBJ whole genome shotgun (WGS) entry which is preliminary data.</text>
</comment>
<dbReference type="RefSeq" id="WP_160885477.1">
    <property type="nucleotide sequence ID" value="NZ_WURB01000011.1"/>
</dbReference>
<dbReference type="Gene3D" id="3.40.50.2000">
    <property type="entry name" value="Glycogen Phosphorylase B"/>
    <property type="match status" value="1"/>
</dbReference>
<evidence type="ECO:0000313" key="2">
    <source>
        <dbReference type="Proteomes" id="UP000436483"/>
    </source>
</evidence>
<proteinExistence type="predicted"/>
<gene>
    <name evidence="1" type="ORF">GR328_15765</name>
</gene>
<dbReference type="Pfam" id="PF13692">
    <property type="entry name" value="Glyco_trans_1_4"/>
    <property type="match status" value="1"/>
</dbReference>
<keyword evidence="1" id="KW-0808">Transferase</keyword>
<reference evidence="1 2" key="2">
    <citation type="submission" date="2020-01" db="EMBL/GenBank/DDBJ databases">
        <title>Microvirga sp. nov., an arsenate reduction bacterium isolated from Tibet hotspring sediments.</title>
        <authorList>
            <person name="Xian W.-D."/>
            <person name="Li W.-J."/>
        </authorList>
    </citation>
    <scope>NUCLEOTIDE SEQUENCE [LARGE SCALE GENOMIC DNA]</scope>
    <source>
        <strain evidence="1 2">KCTC 23863</strain>
    </source>
</reference>
<dbReference type="GO" id="GO:0016740">
    <property type="term" value="F:transferase activity"/>
    <property type="evidence" value="ECO:0007669"/>
    <property type="project" value="UniProtKB-KW"/>
</dbReference>
<accession>A0A7X3SPV3</accession>
<organism evidence="1 2">
    <name type="scientific">Microvirga makkahensis</name>
    <dbReference type="NCBI Taxonomy" id="1128670"/>
    <lineage>
        <taxon>Bacteria</taxon>
        <taxon>Pseudomonadati</taxon>
        <taxon>Pseudomonadota</taxon>
        <taxon>Alphaproteobacteria</taxon>
        <taxon>Hyphomicrobiales</taxon>
        <taxon>Methylobacteriaceae</taxon>
        <taxon>Microvirga</taxon>
    </lineage>
</organism>
<dbReference type="EMBL" id="WURB01000011">
    <property type="protein sequence ID" value="MXQ12891.1"/>
    <property type="molecule type" value="Genomic_DNA"/>
</dbReference>